<feature type="compositionally biased region" description="Basic and acidic residues" evidence="1">
    <location>
        <begin position="168"/>
        <end position="177"/>
    </location>
</feature>
<feature type="non-terminal residue" evidence="2">
    <location>
        <position position="183"/>
    </location>
</feature>
<organism evidence="2 3">
    <name type="scientific">Pristionchus entomophagus</name>
    <dbReference type="NCBI Taxonomy" id="358040"/>
    <lineage>
        <taxon>Eukaryota</taxon>
        <taxon>Metazoa</taxon>
        <taxon>Ecdysozoa</taxon>
        <taxon>Nematoda</taxon>
        <taxon>Chromadorea</taxon>
        <taxon>Rhabditida</taxon>
        <taxon>Rhabditina</taxon>
        <taxon>Diplogasteromorpha</taxon>
        <taxon>Diplogasteroidea</taxon>
        <taxon>Neodiplogasteridae</taxon>
        <taxon>Pristionchus</taxon>
    </lineage>
</organism>
<comment type="caution">
    <text evidence="2">The sequence shown here is derived from an EMBL/GenBank/DDBJ whole genome shotgun (WGS) entry which is preliminary data.</text>
</comment>
<accession>A0AAV5UAS4</accession>
<dbReference type="AlphaFoldDB" id="A0AAV5UAS4"/>
<sequence length="183" mass="20759">RAPGAINTDKKHEPLLFTPKAGKVVMERRQAMGQGLRSSGKRKQNLDQLADLEEEIMIVPVDDEIMEQTRSDLNKMPVFLSEHQQSIFFSGLILHKDTVTAGKSYYECKYCHVKVQNIRDGRRHMVAHLRVMRLRCALCGAGSFFCIDMRNHLQIADAWLPRSQQGPEAHDSSRCALHDQGAC</sequence>
<keyword evidence="3" id="KW-1185">Reference proteome</keyword>
<dbReference type="EMBL" id="BTSX01000006">
    <property type="protein sequence ID" value="GMT04001.1"/>
    <property type="molecule type" value="Genomic_DNA"/>
</dbReference>
<proteinExistence type="predicted"/>
<feature type="region of interest" description="Disordered" evidence="1">
    <location>
        <begin position="164"/>
        <end position="183"/>
    </location>
</feature>
<evidence type="ECO:0008006" key="4">
    <source>
        <dbReference type="Google" id="ProtNLM"/>
    </source>
</evidence>
<name>A0AAV5UAS4_9BILA</name>
<gene>
    <name evidence="2" type="ORF">PENTCL1PPCAC_26175</name>
</gene>
<feature type="non-terminal residue" evidence="2">
    <location>
        <position position="1"/>
    </location>
</feature>
<evidence type="ECO:0000256" key="1">
    <source>
        <dbReference type="SAM" id="MobiDB-lite"/>
    </source>
</evidence>
<protein>
    <recommendedName>
        <fullName evidence="4">C2H2-type domain-containing protein</fullName>
    </recommendedName>
</protein>
<reference evidence="2" key="1">
    <citation type="submission" date="2023-10" db="EMBL/GenBank/DDBJ databases">
        <title>Genome assembly of Pristionchus species.</title>
        <authorList>
            <person name="Yoshida K."/>
            <person name="Sommer R.J."/>
        </authorList>
    </citation>
    <scope>NUCLEOTIDE SEQUENCE</scope>
    <source>
        <strain evidence="2">RS0144</strain>
    </source>
</reference>
<dbReference type="Proteomes" id="UP001432027">
    <property type="component" value="Unassembled WGS sequence"/>
</dbReference>
<evidence type="ECO:0000313" key="2">
    <source>
        <dbReference type="EMBL" id="GMT04001.1"/>
    </source>
</evidence>
<evidence type="ECO:0000313" key="3">
    <source>
        <dbReference type="Proteomes" id="UP001432027"/>
    </source>
</evidence>